<dbReference type="AlphaFoldDB" id="A0A323TCI4"/>
<keyword evidence="2" id="KW-1185">Reference proteome</keyword>
<reference evidence="1 2" key="1">
    <citation type="submission" date="2017-10" db="EMBL/GenBank/DDBJ databases">
        <title>Bacillus sp. nov., a halophilic bacterium isolated from a Keqin Lake.</title>
        <authorList>
            <person name="Wang H."/>
        </authorList>
    </citation>
    <scope>NUCLEOTIDE SEQUENCE [LARGE SCALE GENOMIC DNA]</scope>
    <source>
        <strain evidence="1 2">KQ-12</strain>
    </source>
</reference>
<name>A0A323TCI4_9BACI</name>
<dbReference type="Gene3D" id="3.30.460.10">
    <property type="entry name" value="Beta Polymerase, domain 2"/>
    <property type="match status" value="1"/>
</dbReference>
<dbReference type="RefSeq" id="WP_110609052.1">
    <property type="nucleotide sequence ID" value="NZ_PDOD01000002.1"/>
</dbReference>
<dbReference type="OrthoDB" id="9799092at2"/>
<dbReference type="PANTHER" id="PTHR34822:SF1">
    <property type="entry name" value="GRPB FAMILY PROTEIN"/>
    <property type="match status" value="1"/>
</dbReference>
<evidence type="ECO:0008006" key="3">
    <source>
        <dbReference type="Google" id="ProtNLM"/>
    </source>
</evidence>
<protein>
    <recommendedName>
        <fullName evidence="3">GrpB family protein</fullName>
    </recommendedName>
</protein>
<organism evidence="1 2">
    <name type="scientific">Salipaludibacillus keqinensis</name>
    <dbReference type="NCBI Taxonomy" id="2045207"/>
    <lineage>
        <taxon>Bacteria</taxon>
        <taxon>Bacillati</taxon>
        <taxon>Bacillota</taxon>
        <taxon>Bacilli</taxon>
        <taxon>Bacillales</taxon>
        <taxon>Bacillaceae</taxon>
    </lineage>
</organism>
<dbReference type="SUPFAM" id="SSF81301">
    <property type="entry name" value="Nucleotidyltransferase"/>
    <property type="match status" value="1"/>
</dbReference>
<dbReference type="PANTHER" id="PTHR34822">
    <property type="entry name" value="GRPB DOMAIN PROTEIN (AFU_ORTHOLOGUE AFUA_1G01530)"/>
    <property type="match status" value="1"/>
</dbReference>
<sequence>MRKVEVVPHQKEWIALYHSEARKLKQVFGDEMVESYHIGSTAIESIYAKPVIDILIEAKNIERIDLYDYEMEQLGYVAKGENGIAGRRFFMKGGDDRTHHLHVFESENPEIQRHLLFRDFMNAHPEEAKKYSDLKRELAREFPKEIDEYIAGKHDFIQNIDEKAQSWINRNTE</sequence>
<dbReference type="InterPro" id="IPR043519">
    <property type="entry name" value="NT_sf"/>
</dbReference>
<dbReference type="InterPro" id="IPR007344">
    <property type="entry name" value="GrpB/CoaE"/>
</dbReference>
<dbReference type="Proteomes" id="UP000248214">
    <property type="component" value="Unassembled WGS sequence"/>
</dbReference>
<accession>A0A323TCI4</accession>
<comment type="caution">
    <text evidence="1">The sequence shown here is derived from an EMBL/GenBank/DDBJ whole genome shotgun (WGS) entry which is preliminary data.</text>
</comment>
<evidence type="ECO:0000313" key="1">
    <source>
        <dbReference type="EMBL" id="PYZ93022.1"/>
    </source>
</evidence>
<dbReference type="EMBL" id="PDOD01000002">
    <property type="protein sequence ID" value="PYZ93022.1"/>
    <property type="molecule type" value="Genomic_DNA"/>
</dbReference>
<gene>
    <name evidence="1" type="ORF">CR194_07430</name>
</gene>
<proteinExistence type="predicted"/>
<dbReference type="Pfam" id="PF04229">
    <property type="entry name" value="GrpB"/>
    <property type="match status" value="1"/>
</dbReference>
<evidence type="ECO:0000313" key="2">
    <source>
        <dbReference type="Proteomes" id="UP000248214"/>
    </source>
</evidence>